<name>A0ABN1L8G7_9GAMM</name>
<dbReference type="EMBL" id="BAAAFA010000008">
    <property type="protein sequence ID" value="GAA0819535.1"/>
    <property type="molecule type" value="Genomic_DNA"/>
</dbReference>
<keyword evidence="2" id="KW-1185">Reference proteome</keyword>
<accession>A0ABN1L8G7</accession>
<comment type="caution">
    <text evidence="1">The sequence shown here is derived from an EMBL/GenBank/DDBJ whole genome shotgun (WGS) entry which is preliminary data.</text>
</comment>
<protein>
    <recommendedName>
        <fullName evidence="3">DUF4157 domain-containing protein</fullName>
    </recommendedName>
</protein>
<proteinExistence type="predicted"/>
<evidence type="ECO:0000313" key="1">
    <source>
        <dbReference type="EMBL" id="GAA0819535.1"/>
    </source>
</evidence>
<sequence>MKKLYILLFLIIVIPITCWAGFKPIRVIAPEFSGVKCLTQLICVEDETQLAKVKQLYSKAMKQLENDIDNIQNKPRVVFCSTEECFNYFGLYKQKAATLATFGIVLSPRAWENEYLVHELIHHLQHERLGLTKVWFSTPDWFMEGMAYSLSKDPRAELAEPWQGYRNKFDTWYATINKSEKWLSAKKL</sequence>
<gene>
    <name evidence="1" type="ORF">GCM10009111_23690</name>
</gene>
<organism evidence="1 2">
    <name type="scientific">Colwellia asteriadis</name>
    <dbReference type="NCBI Taxonomy" id="517723"/>
    <lineage>
        <taxon>Bacteria</taxon>
        <taxon>Pseudomonadati</taxon>
        <taxon>Pseudomonadota</taxon>
        <taxon>Gammaproteobacteria</taxon>
        <taxon>Alteromonadales</taxon>
        <taxon>Colwelliaceae</taxon>
        <taxon>Colwellia</taxon>
    </lineage>
</organism>
<dbReference type="Proteomes" id="UP001500021">
    <property type="component" value="Unassembled WGS sequence"/>
</dbReference>
<dbReference type="RefSeq" id="WP_343817692.1">
    <property type="nucleotide sequence ID" value="NZ_BAAAFA010000008.1"/>
</dbReference>
<evidence type="ECO:0000313" key="2">
    <source>
        <dbReference type="Proteomes" id="UP001500021"/>
    </source>
</evidence>
<reference evidence="1 2" key="1">
    <citation type="journal article" date="2019" name="Int. J. Syst. Evol. Microbiol.">
        <title>The Global Catalogue of Microorganisms (GCM) 10K type strain sequencing project: providing services to taxonomists for standard genome sequencing and annotation.</title>
        <authorList>
            <consortium name="The Broad Institute Genomics Platform"/>
            <consortium name="The Broad Institute Genome Sequencing Center for Infectious Disease"/>
            <person name="Wu L."/>
            <person name="Ma J."/>
        </authorList>
    </citation>
    <scope>NUCLEOTIDE SEQUENCE [LARGE SCALE GENOMIC DNA]</scope>
    <source>
        <strain evidence="1 2">JCM 15608</strain>
    </source>
</reference>
<evidence type="ECO:0008006" key="3">
    <source>
        <dbReference type="Google" id="ProtNLM"/>
    </source>
</evidence>